<feature type="transmembrane region" description="Helical" evidence="2">
    <location>
        <begin position="369"/>
        <end position="390"/>
    </location>
</feature>
<evidence type="ECO:0000256" key="2">
    <source>
        <dbReference type="SAM" id="Phobius"/>
    </source>
</evidence>
<dbReference type="EMBL" id="CAICTM010000910">
    <property type="protein sequence ID" value="CAB9518177.1"/>
    <property type="molecule type" value="Genomic_DNA"/>
</dbReference>
<keyword evidence="4" id="KW-1185">Reference proteome</keyword>
<evidence type="ECO:0000313" key="4">
    <source>
        <dbReference type="Proteomes" id="UP001153069"/>
    </source>
</evidence>
<dbReference type="Proteomes" id="UP001153069">
    <property type="component" value="Unassembled WGS sequence"/>
</dbReference>
<feature type="region of interest" description="Disordered" evidence="1">
    <location>
        <begin position="262"/>
        <end position="305"/>
    </location>
</feature>
<protein>
    <submittedName>
        <fullName evidence="3">Uncharacterized protein</fullName>
    </submittedName>
</protein>
<name>A0A9N8EBQ1_9STRA</name>
<feature type="compositionally biased region" description="Basic and acidic residues" evidence="1">
    <location>
        <begin position="262"/>
        <end position="283"/>
    </location>
</feature>
<keyword evidence="2" id="KW-1133">Transmembrane helix</keyword>
<evidence type="ECO:0000256" key="1">
    <source>
        <dbReference type="SAM" id="MobiDB-lite"/>
    </source>
</evidence>
<keyword evidence="2" id="KW-0472">Membrane</keyword>
<dbReference type="AlphaFoldDB" id="A0A9N8EBQ1"/>
<accession>A0A9N8EBQ1</accession>
<organism evidence="3 4">
    <name type="scientific">Seminavis robusta</name>
    <dbReference type="NCBI Taxonomy" id="568900"/>
    <lineage>
        <taxon>Eukaryota</taxon>
        <taxon>Sar</taxon>
        <taxon>Stramenopiles</taxon>
        <taxon>Ochrophyta</taxon>
        <taxon>Bacillariophyta</taxon>
        <taxon>Bacillariophyceae</taxon>
        <taxon>Bacillariophycidae</taxon>
        <taxon>Naviculales</taxon>
        <taxon>Naviculaceae</taxon>
        <taxon>Seminavis</taxon>
    </lineage>
</organism>
<gene>
    <name evidence="3" type="ORF">SEMRO_912_G219360.1</name>
</gene>
<proteinExistence type="predicted"/>
<reference evidence="3" key="1">
    <citation type="submission" date="2020-06" db="EMBL/GenBank/DDBJ databases">
        <authorList>
            <consortium name="Plant Systems Biology data submission"/>
        </authorList>
    </citation>
    <scope>NUCLEOTIDE SEQUENCE</scope>
    <source>
        <strain evidence="3">D6</strain>
    </source>
</reference>
<comment type="caution">
    <text evidence="3">The sequence shown here is derived from an EMBL/GenBank/DDBJ whole genome shotgun (WGS) entry which is preliminary data.</text>
</comment>
<evidence type="ECO:0000313" key="3">
    <source>
        <dbReference type="EMBL" id="CAB9518177.1"/>
    </source>
</evidence>
<sequence>MASPAMIARSARCSQACWTSHLRHHQQQRWVPIVGRSQVHLGFPLARPFHSYSFLLVEDNSSKNASRFYNHKALQRARIKGELKPLLSLAIQEFLKEKQQRSMAKDYFNDSVMLLARWNGYGPIDPSRIVVESHFQAGKLPLGQGLVAEPTPSASDNYKIFARRCPDLSATNQEDQQHPTFVEEDASWYRHLEARVNENLDRWEEQAYKRRQLRLKSAKQASQRLLDSIQAPVAKTFIVVTTRVGPVVESVRSTVKIGVKSLKDQKKKPTEKDPLSGKTDSSKKSTATDTGAEAPKAYDNSSVARNEWNETDPEDLIILTKDGSMLLLMEKVHPSVRLLALPIIHDVSVSADGNSTSRGKPKPPFRLRLARGGLVITASFIALGALAPAYRSLKFILTYPNTAEIVMITLVGSMAYSMWSWISHSKTRQRELVATAIQSRLVARGHAAVAVLTNGAVERLAEVIMEEYATRLLSADETMKDAPDPFVMEIGRAVGLFRVSPDHPANGSRDSNHKQPIVAVEWEEAREELLHVLARRR</sequence>
<keyword evidence="2" id="KW-0812">Transmembrane</keyword>
<feature type="transmembrane region" description="Helical" evidence="2">
    <location>
        <begin position="402"/>
        <end position="422"/>
    </location>
</feature>